<proteinExistence type="predicted"/>
<gene>
    <name evidence="1" type="primary">A06p035500.1_BraROA</name>
    <name evidence="1" type="ORF">IGI04_023778</name>
</gene>
<accession>A0ABQ7M692</accession>
<protein>
    <submittedName>
        <fullName evidence="1">Uncharacterized protein</fullName>
    </submittedName>
</protein>
<organism evidence="1 2">
    <name type="scientific">Brassica rapa subsp. trilocularis</name>
    <dbReference type="NCBI Taxonomy" id="1813537"/>
    <lineage>
        <taxon>Eukaryota</taxon>
        <taxon>Viridiplantae</taxon>
        <taxon>Streptophyta</taxon>
        <taxon>Embryophyta</taxon>
        <taxon>Tracheophyta</taxon>
        <taxon>Spermatophyta</taxon>
        <taxon>Magnoliopsida</taxon>
        <taxon>eudicotyledons</taxon>
        <taxon>Gunneridae</taxon>
        <taxon>Pentapetalae</taxon>
        <taxon>rosids</taxon>
        <taxon>malvids</taxon>
        <taxon>Brassicales</taxon>
        <taxon>Brassicaceae</taxon>
        <taxon>Brassiceae</taxon>
        <taxon>Brassica</taxon>
    </lineage>
</organism>
<sequence length="69" mass="7870">MKDMFDFCRDQKVGPSEALKSYPYQMRTGKLQIPEMEQLANASRGLAPDMNNGFFSTEVDESMGFPWKA</sequence>
<evidence type="ECO:0000313" key="2">
    <source>
        <dbReference type="Proteomes" id="UP000823674"/>
    </source>
</evidence>
<reference evidence="1 2" key="1">
    <citation type="submission" date="2021-03" db="EMBL/GenBank/DDBJ databases">
        <authorList>
            <person name="King G.J."/>
            <person name="Bancroft I."/>
            <person name="Baten A."/>
            <person name="Bloomfield J."/>
            <person name="Borpatragohain P."/>
            <person name="He Z."/>
            <person name="Irish N."/>
            <person name="Irwin J."/>
            <person name="Liu K."/>
            <person name="Mauleon R.P."/>
            <person name="Moore J."/>
            <person name="Morris R."/>
            <person name="Ostergaard L."/>
            <person name="Wang B."/>
            <person name="Wells R."/>
        </authorList>
    </citation>
    <scope>NUCLEOTIDE SEQUENCE [LARGE SCALE GENOMIC DNA]</scope>
    <source>
        <strain evidence="1">R-o-18</strain>
        <tissue evidence="1">Leaf</tissue>
    </source>
</reference>
<keyword evidence="2" id="KW-1185">Reference proteome</keyword>
<name>A0ABQ7M692_BRACM</name>
<dbReference type="EMBL" id="JADBGQ010000006">
    <property type="protein sequence ID" value="KAG5393815.1"/>
    <property type="molecule type" value="Genomic_DNA"/>
</dbReference>
<evidence type="ECO:0000313" key="1">
    <source>
        <dbReference type="EMBL" id="KAG5393815.1"/>
    </source>
</evidence>
<dbReference type="Proteomes" id="UP000823674">
    <property type="component" value="Chromosome A06"/>
</dbReference>
<comment type="caution">
    <text evidence="1">The sequence shown here is derived from an EMBL/GenBank/DDBJ whole genome shotgun (WGS) entry which is preliminary data.</text>
</comment>